<gene>
    <name evidence="2" type="ORF">VOLCADRAFT_92312</name>
</gene>
<feature type="compositionally biased region" description="Basic and acidic residues" evidence="1">
    <location>
        <begin position="923"/>
        <end position="935"/>
    </location>
</feature>
<organism evidence="3">
    <name type="scientific">Volvox carteri f. nagariensis</name>
    <dbReference type="NCBI Taxonomy" id="3068"/>
    <lineage>
        <taxon>Eukaryota</taxon>
        <taxon>Viridiplantae</taxon>
        <taxon>Chlorophyta</taxon>
        <taxon>core chlorophytes</taxon>
        <taxon>Chlorophyceae</taxon>
        <taxon>CS clade</taxon>
        <taxon>Chlamydomonadales</taxon>
        <taxon>Volvocaceae</taxon>
        <taxon>Volvox</taxon>
    </lineage>
</organism>
<feature type="compositionally biased region" description="Acidic residues" evidence="1">
    <location>
        <begin position="573"/>
        <end position="582"/>
    </location>
</feature>
<feature type="region of interest" description="Disordered" evidence="1">
    <location>
        <begin position="905"/>
        <end position="935"/>
    </location>
</feature>
<feature type="compositionally biased region" description="Low complexity" evidence="1">
    <location>
        <begin position="609"/>
        <end position="619"/>
    </location>
</feature>
<protein>
    <submittedName>
        <fullName evidence="2">Uncharacterized protein</fullName>
    </submittedName>
</protein>
<dbReference type="GeneID" id="9615790"/>
<feature type="compositionally biased region" description="Acidic residues" evidence="1">
    <location>
        <begin position="850"/>
        <end position="862"/>
    </location>
</feature>
<name>D8TZC0_VOLCA</name>
<proteinExistence type="predicted"/>
<dbReference type="KEGG" id="vcn:VOLCADRAFT_92312"/>
<sequence length="935" mass="101106">MPGWSPRLPVPRDTSSVAMPTQAGLWPALLPGQAWRLSARDAHRVTLGSGGSVASRGVHCRARPQTQTAIQSPVAPEQERLLQYSRQHDASSSNPEDPPHMRGGSSGFRMRSAWIGSTDRRRGRGASAARPLPVALSDERIVPLMRKAERDVLPGDDPNTPWRRLAYQLRLAPSLSDLLAIYRANRESPVWRPHMTALVLNRIGALLYPKAVAAAASTAQGDGRTDGVGRFPPPQLKRDAVSLFESLSGRVTKRAVRQVQGMHLARVLVAMAWLEVAGEECEMVVAALVGELQRQRGGKLVQVAMVDPALFGRLVRALAQLVPRERELWVDLQRVTLAALMEAQAEAQAQAPVAAGSSRSAVAVPAPKRVWSGPSRDAVKAEAAASPLPPPEKPDCSTADLANMAFGFAAAGAASPQLFAALRSAVLSRELPDDPDTLARLMCAWGRAHIPAGPLLYRVLDAFVPLVATASPRPIGRMIWSLAMMRMRDERFLRAAAKAIVDRRLVFSSPQELVNVVWAYSHLGWQVEEGAEPRRPWSGTATAEELAAEGREGSTRGKPRGMLRQPPARLKEDVEEAAEEGVDGTWSAGQRREQKDAEQRSVDAARLEGGTAASTSAAARYNADEPEGRSEALERYPGIRAGDEAAASVEGSAAPKVPGAPAGMPVLKPLPLTAPLAAREQARQAMLFQQPPEYPEHFALYRYLGHSFIHRKIGSNAHHAISNSQLAVLVGSFARAGYRSKQLFYTAARIALLRLQFLSPADLTLLLSAHARLRIAHSGLFEAACPIVAARCCEFTPAQLADVLWAVQVLMPEGFVQLSNAVRTRRGWLPPPVPPAASALGMQPGQLDGLGEEAEEDGEERVEETRGRRGVMTGAGGRGEREDGPMLPALMRLRVPRELLEDVDWIEAEDGGEEVEEGSSAAEFRDRDDSPADSF</sequence>
<evidence type="ECO:0000313" key="3">
    <source>
        <dbReference type="Proteomes" id="UP000001058"/>
    </source>
</evidence>
<dbReference type="InParanoid" id="D8TZC0"/>
<reference evidence="2 3" key="1">
    <citation type="journal article" date="2010" name="Science">
        <title>Genomic analysis of organismal complexity in the multicellular green alga Volvox carteri.</title>
        <authorList>
            <person name="Prochnik S.E."/>
            <person name="Umen J."/>
            <person name="Nedelcu A.M."/>
            <person name="Hallmann A."/>
            <person name="Miller S.M."/>
            <person name="Nishii I."/>
            <person name="Ferris P."/>
            <person name="Kuo A."/>
            <person name="Mitros T."/>
            <person name="Fritz-Laylin L.K."/>
            <person name="Hellsten U."/>
            <person name="Chapman J."/>
            <person name="Simakov O."/>
            <person name="Rensing S.A."/>
            <person name="Terry A."/>
            <person name="Pangilinan J."/>
            <person name="Kapitonov V."/>
            <person name="Jurka J."/>
            <person name="Salamov A."/>
            <person name="Shapiro H."/>
            <person name="Schmutz J."/>
            <person name="Grimwood J."/>
            <person name="Lindquist E."/>
            <person name="Lucas S."/>
            <person name="Grigoriev I.V."/>
            <person name="Schmitt R."/>
            <person name="Kirk D."/>
            <person name="Rokhsar D.S."/>
        </authorList>
    </citation>
    <scope>NUCLEOTIDE SEQUENCE [LARGE SCALE GENOMIC DNA]</scope>
    <source>
        <strain evidence="3">f. Nagariensis / Eve</strain>
    </source>
</reference>
<feature type="region of interest" description="Disordered" evidence="1">
    <location>
        <begin position="531"/>
        <end position="631"/>
    </location>
</feature>
<feature type="compositionally biased region" description="Basic and acidic residues" evidence="1">
    <location>
        <begin position="622"/>
        <end position="631"/>
    </location>
</feature>
<keyword evidence="3" id="KW-1185">Reference proteome</keyword>
<dbReference type="RefSeq" id="XP_002951796.1">
    <property type="nucleotide sequence ID" value="XM_002951750.1"/>
</dbReference>
<feature type="compositionally biased region" description="Basic and acidic residues" evidence="1">
    <location>
        <begin position="590"/>
        <end position="606"/>
    </location>
</feature>
<dbReference type="OrthoDB" id="547754at2759"/>
<evidence type="ECO:0000313" key="2">
    <source>
        <dbReference type="EMBL" id="EFJ47247.1"/>
    </source>
</evidence>
<feature type="compositionally biased region" description="Acidic residues" evidence="1">
    <location>
        <begin position="905"/>
        <end position="917"/>
    </location>
</feature>
<dbReference type="EMBL" id="GL378346">
    <property type="protein sequence ID" value="EFJ47247.1"/>
    <property type="molecule type" value="Genomic_DNA"/>
</dbReference>
<dbReference type="AlphaFoldDB" id="D8TZC0"/>
<dbReference type="Proteomes" id="UP000001058">
    <property type="component" value="Unassembled WGS sequence"/>
</dbReference>
<accession>D8TZC0</accession>
<evidence type="ECO:0000256" key="1">
    <source>
        <dbReference type="SAM" id="MobiDB-lite"/>
    </source>
</evidence>
<feature type="region of interest" description="Disordered" evidence="1">
    <location>
        <begin position="843"/>
        <end position="887"/>
    </location>
</feature>
<feature type="region of interest" description="Disordered" evidence="1">
    <location>
        <begin position="48"/>
        <end position="110"/>
    </location>
</feature>